<organism evidence="2 3">
    <name type="scientific">Humitalea rosea</name>
    <dbReference type="NCBI Taxonomy" id="990373"/>
    <lineage>
        <taxon>Bacteria</taxon>
        <taxon>Pseudomonadati</taxon>
        <taxon>Pseudomonadota</taxon>
        <taxon>Alphaproteobacteria</taxon>
        <taxon>Acetobacterales</taxon>
        <taxon>Roseomonadaceae</taxon>
        <taxon>Humitalea</taxon>
    </lineage>
</organism>
<accession>A0A2W7IQM2</accession>
<protein>
    <submittedName>
        <fullName evidence="2">Uncharacterized protein</fullName>
    </submittedName>
</protein>
<dbReference type="AlphaFoldDB" id="A0A2W7IQM2"/>
<comment type="caution">
    <text evidence="2">The sequence shown here is derived from an EMBL/GenBank/DDBJ whole genome shotgun (WGS) entry which is preliminary data.</text>
</comment>
<feature type="region of interest" description="Disordered" evidence="1">
    <location>
        <begin position="1"/>
        <end position="24"/>
    </location>
</feature>
<name>A0A2W7IQM2_9PROT</name>
<evidence type="ECO:0000313" key="3">
    <source>
        <dbReference type="Proteomes" id="UP000249688"/>
    </source>
</evidence>
<gene>
    <name evidence="2" type="ORF">C8P66_10417</name>
</gene>
<feature type="compositionally biased region" description="Low complexity" evidence="1">
    <location>
        <begin position="12"/>
        <end position="21"/>
    </location>
</feature>
<evidence type="ECO:0000256" key="1">
    <source>
        <dbReference type="SAM" id="MobiDB-lite"/>
    </source>
</evidence>
<sequence>MRGPRPILLGVDASPAAADPGAGKRGDIDRMKVIVIRGKGTKLLTLVQGRPPVAGRLLPTVSPLPLRHRE</sequence>
<dbReference type="Proteomes" id="UP000249688">
    <property type="component" value="Unassembled WGS sequence"/>
</dbReference>
<evidence type="ECO:0000313" key="2">
    <source>
        <dbReference type="EMBL" id="PZW48603.1"/>
    </source>
</evidence>
<dbReference type="EMBL" id="QKYU01000004">
    <property type="protein sequence ID" value="PZW48603.1"/>
    <property type="molecule type" value="Genomic_DNA"/>
</dbReference>
<reference evidence="2 3" key="1">
    <citation type="submission" date="2018-06" db="EMBL/GenBank/DDBJ databases">
        <title>Genomic Encyclopedia of Archaeal and Bacterial Type Strains, Phase II (KMG-II): from individual species to whole genera.</title>
        <authorList>
            <person name="Goeker M."/>
        </authorList>
    </citation>
    <scope>NUCLEOTIDE SEQUENCE [LARGE SCALE GENOMIC DNA]</scope>
    <source>
        <strain evidence="2 3">DSM 24525</strain>
    </source>
</reference>
<proteinExistence type="predicted"/>
<keyword evidence="3" id="KW-1185">Reference proteome</keyword>